<dbReference type="PANTHER" id="PTHR43304:SF1">
    <property type="entry name" value="PAC DOMAIN-CONTAINING PROTEIN"/>
    <property type="match status" value="1"/>
</dbReference>
<dbReference type="PROSITE" id="PS50112">
    <property type="entry name" value="PAS"/>
    <property type="match status" value="5"/>
</dbReference>
<comment type="catalytic activity">
    <reaction evidence="1">
        <text>ATP + protein L-histidine = ADP + protein N-phospho-L-histidine.</text>
        <dbReference type="EC" id="2.7.13.3"/>
    </reaction>
</comment>
<dbReference type="Gene3D" id="3.30.450.40">
    <property type="match status" value="1"/>
</dbReference>
<feature type="domain" description="PAC" evidence="7">
    <location>
        <begin position="339"/>
        <end position="391"/>
    </location>
</feature>
<dbReference type="EC" id="2.7.13.3" evidence="2"/>
<dbReference type="AlphaFoldDB" id="A0A3N0BRA0"/>
<evidence type="ECO:0000256" key="2">
    <source>
        <dbReference type="ARBA" id="ARBA00012438"/>
    </source>
</evidence>
<dbReference type="OrthoDB" id="9759607at2"/>
<dbReference type="RefSeq" id="WP_123206774.1">
    <property type="nucleotide sequence ID" value="NZ_RBEE01000042.1"/>
</dbReference>
<dbReference type="Gene3D" id="3.30.450.20">
    <property type="entry name" value="PAS domain"/>
    <property type="match status" value="5"/>
</dbReference>
<gene>
    <name evidence="8" type="ORF">D7004_15640</name>
</gene>
<dbReference type="SMART" id="SM00091">
    <property type="entry name" value="PAS"/>
    <property type="match status" value="6"/>
</dbReference>
<dbReference type="CDD" id="cd00130">
    <property type="entry name" value="PAS"/>
    <property type="match status" value="5"/>
</dbReference>
<proteinExistence type="predicted"/>
<organism evidence="8 9">
    <name type="scientific">Pedobacter jejuensis</name>
    <dbReference type="NCBI Taxonomy" id="1268550"/>
    <lineage>
        <taxon>Bacteria</taxon>
        <taxon>Pseudomonadati</taxon>
        <taxon>Bacteroidota</taxon>
        <taxon>Sphingobacteriia</taxon>
        <taxon>Sphingobacteriales</taxon>
        <taxon>Sphingobacteriaceae</taxon>
        <taxon>Pedobacter</taxon>
    </lineage>
</organism>
<dbReference type="SUPFAM" id="SSF55781">
    <property type="entry name" value="GAF domain-like"/>
    <property type="match status" value="1"/>
</dbReference>
<feature type="domain" description="PAS" evidence="6">
    <location>
        <begin position="138"/>
        <end position="208"/>
    </location>
</feature>
<comment type="caution">
    <text evidence="8">The sequence shown here is derived from an EMBL/GenBank/DDBJ whole genome shotgun (WGS) entry which is preliminary data.</text>
</comment>
<dbReference type="PROSITE" id="PS50113">
    <property type="entry name" value="PAC"/>
    <property type="match status" value="2"/>
</dbReference>
<reference evidence="8 9" key="1">
    <citation type="submission" date="2018-10" db="EMBL/GenBank/DDBJ databases">
        <title>Genome sequencing of Pedobacter jejuensis TNB23.</title>
        <authorList>
            <person name="Cho Y.-J."/>
            <person name="Cho A."/>
            <person name="Kim O.-S."/>
        </authorList>
    </citation>
    <scope>NUCLEOTIDE SEQUENCE [LARGE SCALE GENOMIC DNA]</scope>
    <source>
        <strain evidence="8 9">TNB23</strain>
    </source>
</reference>
<evidence type="ECO:0000313" key="9">
    <source>
        <dbReference type="Proteomes" id="UP000274046"/>
    </source>
</evidence>
<keyword evidence="5" id="KW-0418">Kinase</keyword>
<dbReference type="InterPro" id="IPR013655">
    <property type="entry name" value="PAS_fold_3"/>
</dbReference>
<feature type="domain" description="PAS" evidence="6">
    <location>
        <begin position="928"/>
        <end position="1000"/>
    </location>
</feature>
<evidence type="ECO:0000313" key="8">
    <source>
        <dbReference type="EMBL" id="RNL51152.1"/>
    </source>
</evidence>
<dbReference type="Proteomes" id="UP000274046">
    <property type="component" value="Unassembled WGS sequence"/>
</dbReference>
<dbReference type="PANTHER" id="PTHR43304">
    <property type="entry name" value="PHYTOCHROME-LIKE PROTEIN CPH1"/>
    <property type="match status" value="1"/>
</dbReference>
<protein>
    <recommendedName>
        <fullName evidence="2">histidine kinase</fullName>
        <ecNumber evidence="2">2.7.13.3</ecNumber>
    </recommendedName>
</protein>
<dbReference type="InterPro" id="IPR029016">
    <property type="entry name" value="GAF-like_dom_sf"/>
</dbReference>
<feature type="domain" description="PAS" evidence="6">
    <location>
        <begin position="680"/>
        <end position="750"/>
    </location>
</feature>
<dbReference type="SUPFAM" id="SSF55785">
    <property type="entry name" value="PYP-like sensor domain (PAS domain)"/>
    <property type="match status" value="5"/>
</dbReference>
<dbReference type="InterPro" id="IPR000014">
    <property type="entry name" value="PAS"/>
</dbReference>
<evidence type="ECO:0000256" key="5">
    <source>
        <dbReference type="ARBA" id="ARBA00022777"/>
    </source>
</evidence>
<dbReference type="EMBL" id="RBEE01000042">
    <property type="protein sequence ID" value="RNL51152.1"/>
    <property type="molecule type" value="Genomic_DNA"/>
</dbReference>
<dbReference type="InterPro" id="IPR001610">
    <property type="entry name" value="PAC"/>
</dbReference>
<dbReference type="InterPro" id="IPR052162">
    <property type="entry name" value="Sensor_kinase/Photoreceptor"/>
</dbReference>
<feature type="domain" description="PAS" evidence="6">
    <location>
        <begin position="263"/>
        <end position="335"/>
    </location>
</feature>
<keyword evidence="3" id="KW-0597">Phosphoprotein</keyword>
<sequence>MSEKEVMISQTGYLQLLNAIEMPSVVVGVSATNFKFVAANRAWLSFFDLTEKSLADLTITELNAIYNNRLAGVENFFINLKENFYSATENASLNAKTIENHHLTCHLIDVDEDGNRYFLHKIGMNDLPISATNNRFGNTKVLDALVMEGLDMIAVIDAGGNYLYVSPTSEGILGLRPEDFKNTNAFDFIHPDDVPLIAAQLTKASHIEKILLKPYRFKNAAGNWMWVETIISNKLNDPDIRGLVANSRDITERTLDKIKAEISNERYRYAAMATSDAIWDWDIASGTLIWAENFRLLFGYTEQELNSDMKSWMNKIHPQDVSRVANAINAAVDTKETAWSSEYRFLKNDGQYAIVLDKGFIIRDEFGKALRMVGAMHDITTKRKEEQRLQLLESVVLNTTDSVVVTQVEFGEVQIPKIIYVNNAFTLMTGYLPEDVVGKSAKILEGPKTDQQELDRVIYNLNNGYSCEANLINYKKNGEEFWNNFSITPVANEKGVFDRSISIQRDVTKIKTDEIRKKLFNDIAASFNSPGTLGDILAVVLATINKSTCFDISEIWLPDTYKRSLKLFAKKTELKEGIQFHEETKDIKKIPKGKSLEGSVWEMMDMQILDNLEDPADFSRSFAALHIGANNAIGLPLVHSGAFIGVLILIGDIKAQSSAQAIIGEELGKFLGAEIRRKQLENELDQIFNFAPDIIAVFNYKGFFRKINLAACELLGYSDNELLSEPATHFIHPDDRKKTIEAVKIAINNEISHFENRYITKAGKTIWLSWTATSVVEEGSIFAVGKDITERKNLEVLLYKSNSLALIGSWEIDPRAGNVYCSKVACEIIEAPDGFKPDAKVISRFFGAANDKARNGLSDTVCLESLENWDEEIQVETLNGKLKWIRTIGQTEIVNNKCVRAYGSIQDISVRKIAEIDFAQANKALAESQKRYQELFHVSPLPMWVYDFETLKFLDVNRAAVENYGFTRNEFLKMSIRDIRPETELAALEKRIMDNSKHRNVFRGTFQHLTKDSRLINVDIKTNPIVFNGRKAKLVVANDITERLHYINTVEAQNEKLKEIAWIQSHIVRAPLARILALTDMLSSSANQKKLSENEIVKHIESSAKELDDIIRDITIKSDASKI</sequence>
<feature type="domain" description="PAS" evidence="6">
    <location>
        <begin position="384"/>
        <end position="445"/>
    </location>
</feature>
<evidence type="ECO:0000259" key="6">
    <source>
        <dbReference type="PROSITE" id="PS50112"/>
    </source>
</evidence>
<feature type="domain" description="PAC" evidence="7">
    <location>
        <begin position="465"/>
        <end position="519"/>
    </location>
</feature>
<evidence type="ECO:0000256" key="1">
    <source>
        <dbReference type="ARBA" id="ARBA00000085"/>
    </source>
</evidence>
<keyword evidence="9" id="KW-1185">Reference proteome</keyword>
<dbReference type="InterPro" id="IPR000700">
    <property type="entry name" value="PAS-assoc_C"/>
</dbReference>
<evidence type="ECO:0000259" key="7">
    <source>
        <dbReference type="PROSITE" id="PS50113"/>
    </source>
</evidence>
<dbReference type="Pfam" id="PF13426">
    <property type="entry name" value="PAS_9"/>
    <property type="match status" value="2"/>
</dbReference>
<dbReference type="NCBIfam" id="TIGR00229">
    <property type="entry name" value="sensory_box"/>
    <property type="match status" value="5"/>
</dbReference>
<accession>A0A3N0BRA0</accession>
<evidence type="ECO:0000256" key="4">
    <source>
        <dbReference type="ARBA" id="ARBA00022679"/>
    </source>
</evidence>
<name>A0A3N0BRA0_9SPHI</name>
<keyword evidence="4" id="KW-0808">Transferase</keyword>
<dbReference type="InterPro" id="IPR035965">
    <property type="entry name" value="PAS-like_dom_sf"/>
</dbReference>
<dbReference type="SMART" id="SM00086">
    <property type="entry name" value="PAC"/>
    <property type="match status" value="6"/>
</dbReference>
<evidence type="ECO:0000256" key="3">
    <source>
        <dbReference type="ARBA" id="ARBA00022553"/>
    </source>
</evidence>
<dbReference type="GO" id="GO:0004673">
    <property type="term" value="F:protein histidine kinase activity"/>
    <property type="evidence" value="ECO:0007669"/>
    <property type="project" value="UniProtKB-EC"/>
</dbReference>
<dbReference type="Pfam" id="PF08447">
    <property type="entry name" value="PAS_3"/>
    <property type="match status" value="3"/>
</dbReference>